<reference evidence="3" key="1">
    <citation type="submission" date="2018-05" db="EMBL/GenBank/DDBJ databases">
        <title>Azospirillum thermophila sp. nov., a novel isolated from hot spring.</title>
        <authorList>
            <person name="Zhao Z."/>
        </authorList>
    </citation>
    <scope>NUCLEOTIDE SEQUENCE [LARGE SCALE GENOMIC DNA]</scope>
    <source>
        <strain evidence="3">CFH 70021</strain>
        <plasmid evidence="3">unnamed3</plasmid>
    </source>
</reference>
<dbReference type="EMBL" id="CP029358">
    <property type="protein sequence ID" value="AWK89877.1"/>
    <property type="molecule type" value="Genomic_DNA"/>
</dbReference>
<geneLocation type="plasmid" evidence="2 3">
    <name>unnamed3</name>
</geneLocation>
<dbReference type="KEGG" id="azz:DEW08_28055"/>
<protein>
    <recommendedName>
        <fullName evidence="1">IraD/Gp25-like domain-containing protein</fullName>
    </recommendedName>
</protein>
<sequence>MADDTGADDTGAGGAEPDFLGTGWSFPPIFNRHSATVVMSSDVRNIKECLWVLLSTSLGERIMLATYGTNLRYRVFDSLTETLINEIKSDLTKAIIDWEPRIDVRSISVQEEAPLEGRVAILIDFVVRSTNVRSNLVYPFYLTEATLPPPDL</sequence>
<organism evidence="2 3">
    <name type="scientific">Azospirillum thermophilum</name>
    <dbReference type="NCBI Taxonomy" id="2202148"/>
    <lineage>
        <taxon>Bacteria</taxon>
        <taxon>Pseudomonadati</taxon>
        <taxon>Pseudomonadota</taxon>
        <taxon>Alphaproteobacteria</taxon>
        <taxon>Rhodospirillales</taxon>
        <taxon>Azospirillaceae</taxon>
        <taxon>Azospirillum</taxon>
    </lineage>
</organism>
<evidence type="ECO:0000259" key="1">
    <source>
        <dbReference type="Pfam" id="PF04965"/>
    </source>
</evidence>
<name>A0A2S2D086_9PROT</name>
<evidence type="ECO:0000313" key="3">
    <source>
        <dbReference type="Proteomes" id="UP000245629"/>
    </source>
</evidence>
<proteinExistence type="predicted"/>
<keyword evidence="3" id="KW-1185">Reference proteome</keyword>
<gene>
    <name evidence="2" type="ORF">DEW08_28055</name>
</gene>
<dbReference type="SUPFAM" id="SSF160719">
    <property type="entry name" value="gpW/gp25-like"/>
    <property type="match status" value="1"/>
</dbReference>
<accession>A0A2S2D086</accession>
<dbReference type="Proteomes" id="UP000245629">
    <property type="component" value="Plasmid unnamed3"/>
</dbReference>
<dbReference type="AlphaFoldDB" id="A0A2S2D086"/>
<dbReference type="Pfam" id="PF04965">
    <property type="entry name" value="GPW_gp25"/>
    <property type="match status" value="1"/>
</dbReference>
<dbReference type="RefSeq" id="WP_109333614.1">
    <property type="nucleotide sequence ID" value="NZ_CP029358.1"/>
</dbReference>
<keyword evidence="2" id="KW-0614">Plasmid</keyword>
<dbReference type="OrthoDB" id="9802846at2"/>
<feature type="domain" description="IraD/Gp25-like" evidence="1">
    <location>
        <begin position="42"/>
        <end position="131"/>
    </location>
</feature>
<evidence type="ECO:0000313" key="2">
    <source>
        <dbReference type="EMBL" id="AWK89877.1"/>
    </source>
</evidence>
<dbReference type="InterPro" id="IPR007048">
    <property type="entry name" value="IraD/Gp25-like"/>
</dbReference>
<dbReference type="Gene3D" id="3.10.450.40">
    <property type="match status" value="1"/>
</dbReference>